<gene>
    <name evidence="3" type="ORF">HAX54_039520</name>
</gene>
<organism evidence="3 4">
    <name type="scientific">Datura stramonium</name>
    <name type="common">Jimsonweed</name>
    <name type="synonym">Common thornapple</name>
    <dbReference type="NCBI Taxonomy" id="4076"/>
    <lineage>
        <taxon>Eukaryota</taxon>
        <taxon>Viridiplantae</taxon>
        <taxon>Streptophyta</taxon>
        <taxon>Embryophyta</taxon>
        <taxon>Tracheophyta</taxon>
        <taxon>Spermatophyta</taxon>
        <taxon>Magnoliopsida</taxon>
        <taxon>eudicotyledons</taxon>
        <taxon>Gunneridae</taxon>
        <taxon>Pentapetalae</taxon>
        <taxon>asterids</taxon>
        <taxon>lamiids</taxon>
        <taxon>Solanales</taxon>
        <taxon>Solanaceae</taxon>
        <taxon>Solanoideae</taxon>
        <taxon>Datureae</taxon>
        <taxon>Datura</taxon>
    </lineage>
</organism>
<protein>
    <recommendedName>
        <fullName evidence="2">Putative plant transposon protein domain-containing protein</fullName>
    </recommendedName>
</protein>
<dbReference type="EMBL" id="JACEIK010000549">
    <property type="protein sequence ID" value="MCD7458896.1"/>
    <property type="molecule type" value="Genomic_DNA"/>
</dbReference>
<reference evidence="3 4" key="1">
    <citation type="journal article" date="2021" name="BMC Genomics">
        <title>Datura genome reveals duplications of psychoactive alkaloid biosynthetic genes and high mutation rate following tissue culture.</title>
        <authorList>
            <person name="Rajewski A."/>
            <person name="Carter-House D."/>
            <person name="Stajich J."/>
            <person name="Litt A."/>
        </authorList>
    </citation>
    <scope>NUCLEOTIDE SEQUENCE [LARGE SCALE GENOMIC DNA]</scope>
    <source>
        <strain evidence="3">AR-01</strain>
    </source>
</reference>
<dbReference type="InterPro" id="IPR046796">
    <property type="entry name" value="Transposase_32_dom"/>
</dbReference>
<feature type="compositionally biased region" description="Basic and acidic residues" evidence="1">
    <location>
        <begin position="23"/>
        <end position="45"/>
    </location>
</feature>
<evidence type="ECO:0000313" key="3">
    <source>
        <dbReference type="EMBL" id="MCD7458896.1"/>
    </source>
</evidence>
<feature type="compositionally biased region" description="Basic and acidic residues" evidence="1">
    <location>
        <begin position="1"/>
        <end position="15"/>
    </location>
</feature>
<proteinExistence type="predicted"/>
<sequence length="244" mass="28567">MMQRREMIDNEKFGDDDNEAEESGEKWKLAEESDDKESAAEKSSEQEEDSDPPTTPDMRTKRWTIQGCWDFYYAGLALNEKGNPNRSIQEDPWIQNNALNKVSELKRLFEAYNMHWMDETPGTYSMEMVHEFYANYYYTLEENAPSRSVIKKELELDSIWVRAIPVDISERTITRVLMGGDYTMPTSTIEWMANIIVEDKEEAEWVMGRKPIYKASLNILAKSWCSIVLYWLTPILNDNVLRVD</sequence>
<keyword evidence="4" id="KW-1185">Reference proteome</keyword>
<feature type="domain" description="Putative plant transposon protein" evidence="2">
    <location>
        <begin position="112"/>
        <end position="243"/>
    </location>
</feature>
<accession>A0ABS8SJ44</accession>
<dbReference type="Proteomes" id="UP000823775">
    <property type="component" value="Unassembled WGS sequence"/>
</dbReference>
<feature type="region of interest" description="Disordered" evidence="1">
    <location>
        <begin position="1"/>
        <end position="60"/>
    </location>
</feature>
<evidence type="ECO:0000259" key="2">
    <source>
        <dbReference type="Pfam" id="PF20167"/>
    </source>
</evidence>
<dbReference type="Pfam" id="PF20167">
    <property type="entry name" value="Transposase_32"/>
    <property type="match status" value="1"/>
</dbReference>
<evidence type="ECO:0000313" key="4">
    <source>
        <dbReference type="Proteomes" id="UP000823775"/>
    </source>
</evidence>
<comment type="caution">
    <text evidence="3">The sequence shown here is derived from an EMBL/GenBank/DDBJ whole genome shotgun (WGS) entry which is preliminary data.</text>
</comment>
<name>A0ABS8SJ44_DATST</name>
<evidence type="ECO:0000256" key="1">
    <source>
        <dbReference type="SAM" id="MobiDB-lite"/>
    </source>
</evidence>